<reference evidence="9" key="1">
    <citation type="submission" date="2020-05" db="EMBL/GenBank/DDBJ databases">
        <authorList>
            <person name="Chiriac C."/>
            <person name="Salcher M."/>
            <person name="Ghai R."/>
            <person name="Kavagutti S V."/>
        </authorList>
    </citation>
    <scope>NUCLEOTIDE SEQUENCE</scope>
</reference>
<name>A0A6J7DRL5_9ZZZZ</name>
<evidence type="ECO:0000256" key="6">
    <source>
        <dbReference type="ARBA" id="ARBA00023102"/>
    </source>
</evidence>
<dbReference type="EC" id="3.1.3.15" evidence="3"/>
<protein>
    <recommendedName>
        <fullName evidence="3">histidinol-phosphatase</fullName>
        <ecNumber evidence="3">3.1.3.15</ecNumber>
    </recommendedName>
</protein>
<keyword evidence="4" id="KW-0028">Amino-acid biosynthesis</keyword>
<comment type="pathway">
    <text evidence="1">Amino-acid biosynthesis; L-histidine biosynthesis; L-histidine from 5-phospho-alpha-D-ribose 1-diphosphate: step 8/9.</text>
</comment>
<dbReference type="EMBL" id="CAFBLQ010000070">
    <property type="protein sequence ID" value="CAB4871900.1"/>
    <property type="molecule type" value="Genomic_DNA"/>
</dbReference>
<dbReference type="GO" id="GO:0004401">
    <property type="term" value="F:histidinol-phosphatase activity"/>
    <property type="evidence" value="ECO:0007669"/>
    <property type="project" value="UniProtKB-EC"/>
</dbReference>
<dbReference type="GO" id="GO:0005737">
    <property type="term" value="C:cytoplasm"/>
    <property type="evidence" value="ECO:0007669"/>
    <property type="project" value="TreeGrafter"/>
</dbReference>
<proteinExistence type="inferred from homology"/>
<accession>A0A6J7DRL5</accession>
<evidence type="ECO:0000313" key="9">
    <source>
        <dbReference type="EMBL" id="CAB4871900.1"/>
    </source>
</evidence>
<evidence type="ECO:0000256" key="7">
    <source>
        <dbReference type="ARBA" id="ARBA00049158"/>
    </source>
</evidence>
<dbReference type="PANTHER" id="PTHR21039:SF0">
    <property type="entry name" value="HISTIDINOL-PHOSPHATASE"/>
    <property type="match status" value="1"/>
</dbReference>
<dbReference type="InterPro" id="IPR004013">
    <property type="entry name" value="PHP_dom"/>
</dbReference>
<sequence length="277" mass="30864">MLTDYHVHLRPDGPGTDAREFFTEANAERYREAASERGIAELGVSEHIYRFTEALDIWDTPFWRECAVDDIDAYCDFVRGATDLKLGIEADFLPGREDRLQNLLERRDWDFVIGSIHFVGDGALDHEDYDIWGMGIGPEKVWSTYFTWLGEAARSGLFDVLAHPDLVKHWGAQRPMPEGDLRRFYELAMDGIAQSGVAIEVSTAGLRKPVGEIYPTKAFLEMCIDAGCPVSLSSDAHTPEVIGHGYEAALALLAECGVTELAVFEGRERHLEPIGAS</sequence>
<evidence type="ECO:0000259" key="8">
    <source>
        <dbReference type="Pfam" id="PF02811"/>
    </source>
</evidence>
<evidence type="ECO:0000256" key="4">
    <source>
        <dbReference type="ARBA" id="ARBA00022605"/>
    </source>
</evidence>
<organism evidence="9">
    <name type="scientific">freshwater metagenome</name>
    <dbReference type="NCBI Taxonomy" id="449393"/>
    <lineage>
        <taxon>unclassified sequences</taxon>
        <taxon>metagenomes</taxon>
        <taxon>ecological metagenomes</taxon>
    </lineage>
</organism>
<dbReference type="SUPFAM" id="SSF89550">
    <property type="entry name" value="PHP domain-like"/>
    <property type="match status" value="1"/>
</dbReference>
<evidence type="ECO:0000256" key="3">
    <source>
        <dbReference type="ARBA" id="ARBA00013085"/>
    </source>
</evidence>
<dbReference type="InterPro" id="IPR016195">
    <property type="entry name" value="Pol/histidinol_Pase-like"/>
</dbReference>
<gene>
    <name evidence="9" type="ORF">UFOPK3423_00785</name>
</gene>
<dbReference type="AlphaFoldDB" id="A0A6J7DRL5"/>
<evidence type="ECO:0000256" key="1">
    <source>
        <dbReference type="ARBA" id="ARBA00004970"/>
    </source>
</evidence>
<evidence type="ECO:0000256" key="5">
    <source>
        <dbReference type="ARBA" id="ARBA00022801"/>
    </source>
</evidence>
<dbReference type="UniPathway" id="UPA00031">
    <property type="reaction ID" value="UER00013"/>
</dbReference>
<dbReference type="NCBIfam" id="NF005596">
    <property type="entry name" value="PRK07328.1"/>
    <property type="match status" value="1"/>
</dbReference>
<dbReference type="GO" id="GO:0000105">
    <property type="term" value="P:L-histidine biosynthetic process"/>
    <property type="evidence" value="ECO:0007669"/>
    <property type="project" value="UniProtKB-UniPathway"/>
</dbReference>
<dbReference type="Pfam" id="PF02811">
    <property type="entry name" value="PHP"/>
    <property type="match status" value="1"/>
</dbReference>
<keyword evidence="5" id="KW-0378">Hydrolase</keyword>
<evidence type="ECO:0000256" key="2">
    <source>
        <dbReference type="ARBA" id="ARBA00009152"/>
    </source>
</evidence>
<dbReference type="CDD" id="cd12110">
    <property type="entry name" value="PHP_HisPPase_Hisj_like"/>
    <property type="match status" value="1"/>
</dbReference>
<dbReference type="Gene3D" id="3.20.20.140">
    <property type="entry name" value="Metal-dependent hydrolases"/>
    <property type="match status" value="1"/>
</dbReference>
<comment type="catalytic activity">
    <reaction evidence="7">
        <text>L-histidinol phosphate + H2O = L-histidinol + phosphate</text>
        <dbReference type="Rhea" id="RHEA:14465"/>
        <dbReference type="ChEBI" id="CHEBI:15377"/>
        <dbReference type="ChEBI" id="CHEBI:43474"/>
        <dbReference type="ChEBI" id="CHEBI:57699"/>
        <dbReference type="ChEBI" id="CHEBI:57980"/>
        <dbReference type="EC" id="3.1.3.15"/>
    </reaction>
</comment>
<dbReference type="PANTHER" id="PTHR21039">
    <property type="entry name" value="HISTIDINOL PHOSPHATASE-RELATED"/>
    <property type="match status" value="1"/>
</dbReference>
<keyword evidence="6" id="KW-0368">Histidine biosynthesis</keyword>
<dbReference type="InterPro" id="IPR010140">
    <property type="entry name" value="Histidinol_P_phosphatase_HisJ"/>
</dbReference>
<comment type="similarity">
    <text evidence="2">Belongs to the PHP hydrolase family. HisK subfamily.</text>
</comment>
<feature type="domain" description="PHP" evidence="8">
    <location>
        <begin position="25"/>
        <end position="204"/>
    </location>
</feature>